<keyword evidence="3 9" id="KW-0812">Transmembrane</keyword>
<evidence type="ECO:0000256" key="8">
    <source>
        <dbReference type="ARBA" id="ARBA00023136"/>
    </source>
</evidence>
<sequence length="544" mass="61247" precursor="true">MRRLCFARVCVWFLLGVVGCFFTAGVASGHATILRVFPAPDSRLHESPEAIVLEFNERVERKLFSIRVYNDKGLPVTTEPPTMEADRRTIRLDVPQLNNGWYTVTYRVISADGHPIRGSYVFTVGTETEAKIGYSSATKLHEEHDIRKNAAYWAIRFVYFSSLLALAGWVSVRLIAHPLAVFDRNRFRRITFTLLILHLIGFLLLAWNDLSKLSEGYQAKERVEMIFGTFVGISYLISALAILSGFFVLLRRTWSDGVWLLAVIGAKGLNGHAMGYRIPWITFVLDVLHAAAAGAWVGAVLAVTLYWRYRNDDKVAPHFHVLSNWALAAIVALVGTGFCMALLYTNGFTNWIDTLWGKLLIAKTVSVLFVVGVGALLRSKIRKRQTFRSRTWLIADIALYLMIAGITGVLTYMNPTSGMGPVFWHENVKGVHIAAIITPNEPGATNQFNVSVGTGRHDEGFKKVTLRLTYLDDPEMAPIEVPLERVPTNGSPQSLYNYHFSKEGAYLPFDGKWNLEVRFQNMNEVEYVTTKNFFNERKGGEQRP</sequence>
<reference evidence="12 13" key="2">
    <citation type="journal article" date="2016" name="Genome Announc.">
        <title>Complete Genome Sequences of Two Interactive Moderate Thermophiles, Paenibacillus napthalenovorans 32O-Y and Paenibacillus sp. 32O-W.</title>
        <authorList>
            <person name="Butler R.R.III."/>
            <person name="Wang J."/>
            <person name="Stark B.C."/>
            <person name="Pombert J.F."/>
        </authorList>
    </citation>
    <scope>NUCLEOTIDE SEQUENCE [LARGE SCALE GENOMIC DNA]</scope>
    <source>
        <strain evidence="12 13">32O-Y</strain>
    </source>
</reference>
<evidence type="ECO:0000256" key="5">
    <source>
        <dbReference type="ARBA" id="ARBA00022729"/>
    </source>
</evidence>
<keyword evidence="6 9" id="KW-1133">Transmembrane helix</keyword>
<dbReference type="PATRIC" id="fig|162209.4.peg.4276"/>
<feature type="transmembrane region" description="Helical" evidence="9">
    <location>
        <begin position="391"/>
        <end position="413"/>
    </location>
</feature>
<dbReference type="GO" id="GO:0006825">
    <property type="term" value="P:copper ion transport"/>
    <property type="evidence" value="ECO:0007669"/>
    <property type="project" value="InterPro"/>
</dbReference>
<dbReference type="Gene3D" id="2.60.40.1220">
    <property type="match status" value="1"/>
</dbReference>
<evidence type="ECO:0000256" key="7">
    <source>
        <dbReference type="ARBA" id="ARBA00023008"/>
    </source>
</evidence>
<dbReference type="Pfam" id="PF05425">
    <property type="entry name" value="CopD"/>
    <property type="match status" value="1"/>
</dbReference>
<dbReference type="RefSeq" id="WP_062410029.1">
    <property type="nucleotide sequence ID" value="NZ_CP013652.1"/>
</dbReference>
<dbReference type="InterPro" id="IPR032694">
    <property type="entry name" value="CopC/D"/>
</dbReference>
<keyword evidence="2" id="KW-1003">Cell membrane</keyword>
<feature type="transmembrane region" description="Helical" evidence="9">
    <location>
        <begin position="287"/>
        <end position="309"/>
    </location>
</feature>
<keyword evidence="13" id="KW-1185">Reference proteome</keyword>
<feature type="transmembrane region" description="Helical" evidence="9">
    <location>
        <begin position="257"/>
        <end position="275"/>
    </location>
</feature>
<accession>A0A0U2VM19</accession>
<keyword evidence="7" id="KW-0186">Copper</keyword>
<feature type="domain" description="CopC" evidence="10">
    <location>
        <begin position="30"/>
        <end position="124"/>
    </location>
</feature>
<evidence type="ECO:0000256" key="2">
    <source>
        <dbReference type="ARBA" id="ARBA00022475"/>
    </source>
</evidence>
<dbReference type="PANTHER" id="PTHR34820">
    <property type="entry name" value="INNER MEMBRANE PROTEIN YEBZ"/>
    <property type="match status" value="1"/>
</dbReference>
<dbReference type="GO" id="GO:0046688">
    <property type="term" value="P:response to copper ion"/>
    <property type="evidence" value="ECO:0007669"/>
    <property type="project" value="InterPro"/>
</dbReference>
<dbReference type="InterPro" id="IPR007348">
    <property type="entry name" value="CopC_dom"/>
</dbReference>
<feature type="transmembrane region" description="Helical" evidence="9">
    <location>
        <begin position="356"/>
        <end position="379"/>
    </location>
</feature>
<dbReference type="STRING" id="162209.IJ22_40290"/>
<feature type="transmembrane region" description="Helical" evidence="9">
    <location>
        <begin position="187"/>
        <end position="207"/>
    </location>
</feature>
<keyword evidence="4" id="KW-0479">Metal-binding</keyword>
<dbReference type="AlphaFoldDB" id="A0A0U2VM19"/>
<keyword evidence="5" id="KW-0732">Signal</keyword>
<gene>
    <name evidence="12" type="ORF">IJ22_40290</name>
</gene>
<evidence type="ECO:0000256" key="1">
    <source>
        <dbReference type="ARBA" id="ARBA00004651"/>
    </source>
</evidence>
<proteinExistence type="predicted"/>
<dbReference type="InterPro" id="IPR014755">
    <property type="entry name" value="Cu-Rt/internalin_Ig-like"/>
</dbReference>
<evidence type="ECO:0000259" key="10">
    <source>
        <dbReference type="Pfam" id="PF04234"/>
    </source>
</evidence>
<dbReference type="GO" id="GO:0042597">
    <property type="term" value="C:periplasmic space"/>
    <property type="evidence" value="ECO:0007669"/>
    <property type="project" value="InterPro"/>
</dbReference>
<evidence type="ECO:0000313" key="13">
    <source>
        <dbReference type="Proteomes" id="UP000061660"/>
    </source>
</evidence>
<dbReference type="PANTHER" id="PTHR34820:SF4">
    <property type="entry name" value="INNER MEMBRANE PROTEIN YEBZ"/>
    <property type="match status" value="1"/>
</dbReference>
<dbReference type="OrthoDB" id="2353937at2"/>
<evidence type="ECO:0000313" key="12">
    <source>
        <dbReference type="EMBL" id="ALS24339.1"/>
    </source>
</evidence>
<organism evidence="12 13">
    <name type="scientific">Paenibacillus naphthalenovorans</name>
    <dbReference type="NCBI Taxonomy" id="162209"/>
    <lineage>
        <taxon>Bacteria</taxon>
        <taxon>Bacillati</taxon>
        <taxon>Bacillota</taxon>
        <taxon>Bacilli</taxon>
        <taxon>Bacillales</taxon>
        <taxon>Paenibacillaceae</taxon>
        <taxon>Paenibacillus</taxon>
    </lineage>
</organism>
<evidence type="ECO:0000256" key="4">
    <source>
        <dbReference type="ARBA" id="ARBA00022723"/>
    </source>
</evidence>
<evidence type="ECO:0000256" key="3">
    <source>
        <dbReference type="ARBA" id="ARBA00022692"/>
    </source>
</evidence>
<dbReference type="GO" id="GO:0005507">
    <property type="term" value="F:copper ion binding"/>
    <property type="evidence" value="ECO:0007669"/>
    <property type="project" value="InterPro"/>
</dbReference>
<dbReference type="KEGG" id="pnp:IJ22_40290"/>
<reference evidence="13" key="1">
    <citation type="submission" date="2015-12" db="EMBL/GenBank/DDBJ databases">
        <title>Complete genome sequences of two moderately thermophilic Paenibacillus species.</title>
        <authorList>
            <person name="Butler R.III."/>
            <person name="Wang J."/>
            <person name="Stark B.C."/>
            <person name="Pombert J.-F."/>
        </authorList>
    </citation>
    <scope>NUCLEOTIDE SEQUENCE [LARGE SCALE GENOMIC DNA]</scope>
    <source>
        <strain evidence="13">32O-Y</strain>
    </source>
</reference>
<feature type="transmembrane region" description="Helical" evidence="9">
    <location>
        <begin position="153"/>
        <end position="175"/>
    </location>
</feature>
<evidence type="ECO:0000256" key="6">
    <source>
        <dbReference type="ARBA" id="ARBA00022989"/>
    </source>
</evidence>
<dbReference type="InterPro" id="IPR008457">
    <property type="entry name" value="Cu-R_CopD_dom"/>
</dbReference>
<dbReference type="PROSITE" id="PS51257">
    <property type="entry name" value="PROKAR_LIPOPROTEIN"/>
    <property type="match status" value="1"/>
</dbReference>
<dbReference type="InterPro" id="IPR014756">
    <property type="entry name" value="Ig_E-set"/>
</dbReference>
<feature type="transmembrane region" description="Helical" evidence="9">
    <location>
        <begin position="321"/>
        <end position="344"/>
    </location>
</feature>
<protein>
    <submittedName>
        <fullName evidence="12">Copper resistance protein CopC</fullName>
    </submittedName>
</protein>
<evidence type="ECO:0000259" key="11">
    <source>
        <dbReference type="Pfam" id="PF05425"/>
    </source>
</evidence>
<feature type="transmembrane region" description="Helical" evidence="9">
    <location>
        <begin position="227"/>
        <end position="250"/>
    </location>
</feature>
<dbReference type="Proteomes" id="UP000061660">
    <property type="component" value="Chromosome"/>
</dbReference>
<name>A0A0U2VM19_9BACL</name>
<dbReference type="SUPFAM" id="SSF81296">
    <property type="entry name" value="E set domains"/>
    <property type="match status" value="1"/>
</dbReference>
<keyword evidence="8 9" id="KW-0472">Membrane</keyword>
<evidence type="ECO:0000256" key="9">
    <source>
        <dbReference type="SAM" id="Phobius"/>
    </source>
</evidence>
<feature type="domain" description="Copper resistance protein D" evidence="11">
    <location>
        <begin position="322"/>
        <end position="410"/>
    </location>
</feature>
<dbReference type="EMBL" id="CP013652">
    <property type="protein sequence ID" value="ALS24339.1"/>
    <property type="molecule type" value="Genomic_DNA"/>
</dbReference>
<comment type="subcellular location">
    <subcellularLocation>
        <location evidence="1">Cell membrane</location>
        <topology evidence="1">Multi-pass membrane protein</topology>
    </subcellularLocation>
</comment>
<dbReference type="GO" id="GO:0005886">
    <property type="term" value="C:plasma membrane"/>
    <property type="evidence" value="ECO:0007669"/>
    <property type="project" value="UniProtKB-SubCell"/>
</dbReference>
<dbReference type="Pfam" id="PF04234">
    <property type="entry name" value="CopC"/>
    <property type="match status" value="1"/>
</dbReference>